<organism evidence="1 2">
    <name type="scientific">Pisum sativum</name>
    <name type="common">Garden pea</name>
    <name type="synonym">Lathyrus oleraceus</name>
    <dbReference type="NCBI Taxonomy" id="3888"/>
    <lineage>
        <taxon>Eukaryota</taxon>
        <taxon>Viridiplantae</taxon>
        <taxon>Streptophyta</taxon>
        <taxon>Embryophyta</taxon>
        <taxon>Tracheophyta</taxon>
        <taxon>Spermatophyta</taxon>
        <taxon>Magnoliopsida</taxon>
        <taxon>eudicotyledons</taxon>
        <taxon>Gunneridae</taxon>
        <taxon>Pentapetalae</taxon>
        <taxon>rosids</taxon>
        <taxon>fabids</taxon>
        <taxon>Fabales</taxon>
        <taxon>Fabaceae</taxon>
        <taxon>Papilionoideae</taxon>
        <taxon>50 kb inversion clade</taxon>
        <taxon>NPAAA clade</taxon>
        <taxon>Hologalegina</taxon>
        <taxon>IRL clade</taxon>
        <taxon>Fabeae</taxon>
        <taxon>Lathyrus</taxon>
    </lineage>
</organism>
<dbReference type="Gramene" id="Psat04G0028500-T2">
    <property type="protein sequence ID" value="KAI5414760.1"/>
    <property type="gene ID" value="KIW84_040285"/>
</dbReference>
<reference evidence="1 2" key="1">
    <citation type="journal article" date="2022" name="Nat. Genet.">
        <title>Improved pea reference genome and pan-genome highlight genomic features and evolutionary characteristics.</title>
        <authorList>
            <person name="Yang T."/>
            <person name="Liu R."/>
            <person name="Luo Y."/>
            <person name="Hu S."/>
            <person name="Wang D."/>
            <person name="Wang C."/>
            <person name="Pandey M.K."/>
            <person name="Ge S."/>
            <person name="Xu Q."/>
            <person name="Li N."/>
            <person name="Li G."/>
            <person name="Huang Y."/>
            <person name="Saxena R.K."/>
            <person name="Ji Y."/>
            <person name="Li M."/>
            <person name="Yan X."/>
            <person name="He Y."/>
            <person name="Liu Y."/>
            <person name="Wang X."/>
            <person name="Xiang C."/>
            <person name="Varshney R.K."/>
            <person name="Ding H."/>
            <person name="Gao S."/>
            <person name="Zong X."/>
        </authorList>
    </citation>
    <scope>NUCLEOTIDE SEQUENCE [LARGE SCALE GENOMIC DNA]</scope>
    <source>
        <strain evidence="1 2">cv. Zhongwan 6</strain>
    </source>
</reference>
<keyword evidence="2" id="KW-1185">Reference proteome</keyword>
<accession>A0A9D4X9L4</accession>
<dbReference type="Gene3D" id="3.80.10.10">
    <property type="entry name" value="Ribonuclease Inhibitor"/>
    <property type="match status" value="1"/>
</dbReference>
<dbReference type="AlphaFoldDB" id="A0A9D4X9L4"/>
<evidence type="ECO:0000313" key="2">
    <source>
        <dbReference type="Proteomes" id="UP001058974"/>
    </source>
</evidence>
<protein>
    <recommendedName>
        <fullName evidence="3">F-box protein SKIP1-like</fullName>
    </recommendedName>
</protein>
<dbReference type="GO" id="GO:0019005">
    <property type="term" value="C:SCF ubiquitin ligase complex"/>
    <property type="evidence" value="ECO:0007669"/>
    <property type="project" value="TreeGrafter"/>
</dbReference>
<evidence type="ECO:0000313" key="1">
    <source>
        <dbReference type="EMBL" id="KAI5414760.1"/>
    </source>
</evidence>
<dbReference type="SMART" id="SM00367">
    <property type="entry name" value="LRR_CC"/>
    <property type="match status" value="4"/>
</dbReference>
<dbReference type="PANTHER" id="PTHR13318">
    <property type="entry name" value="PARTNER OF PAIRED, ISOFORM B-RELATED"/>
    <property type="match status" value="1"/>
</dbReference>
<dbReference type="InterPro" id="IPR006553">
    <property type="entry name" value="Leu-rich_rpt_Cys-con_subtyp"/>
</dbReference>
<gene>
    <name evidence="1" type="ORF">KIW84_040285</name>
</gene>
<dbReference type="GO" id="GO:0031146">
    <property type="term" value="P:SCF-dependent proteasomal ubiquitin-dependent protein catabolic process"/>
    <property type="evidence" value="ECO:0007669"/>
    <property type="project" value="TreeGrafter"/>
</dbReference>
<dbReference type="EMBL" id="JAMSHJ010000004">
    <property type="protein sequence ID" value="KAI5414760.1"/>
    <property type="molecule type" value="Genomic_DNA"/>
</dbReference>
<evidence type="ECO:0008006" key="3">
    <source>
        <dbReference type="Google" id="ProtNLM"/>
    </source>
</evidence>
<dbReference type="InterPro" id="IPR032675">
    <property type="entry name" value="LRR_dom_sf"/>
</dbReference>
<dbReference type="SUPFAM" id="SSF52047">
    <property type="entry name" value="RNI-like"/>
    <property type="match status" value="1"/>
</dbReference>
<dbReference type="Pfam" id="PF13516">
    <property type="entry name" value="LRR_6"/>
    <property type="match status" value="4"/>
</dbReference>
<name>A0A9D4X9L4_PEA</name>
<dbReference type="Proteomes" id="UP001058974">
    <property type="component" value="Chromosome 4"/>
</dbReference>
<comment type="caution">
    <text evidence="1">The sequence shown here is derived from an EMBL/GenBank/DDBJ whole genome shotgun (WGS) entry which is preliminary data.</text>
</comment>
<dbReference type="InterPro" id="IPR001611">
    <property type="entry name" value="Leu-rich_rpt"/>
</dbReference>
<proteinExistence type="predicted"/>
<sequence>MYVMYVCMFSNHRFLCFAFFCWNTIQLHFRCPNLEVLSVRSCPRVTDDSISKIATGCPNLRELDISYCYEITHESLVLIGRNCSNLKVLKRNLMNWLDPSQHVGIVPDDYLDACPQDGDSEAAAIANYMPHLEWLEIRFSKLTAKGLKSICQGCPNLEYLDLSGCANLTSRDIVNASSSLSRLKDIKKPNFYIPRSVYHTERYGHWELYDERFQTDVFRI</sequence>